<dbReference type="SUPFAM" id="SSF53335">
    <property type="entry name" value="S-adenosyl-L-methionine-dependent methyltransferases"/>
    <property type="match status" value="1"/>
</dbReference>
<dbReference type="Gene3D" id="3.40.50.150">
    <property type="entry name" value="Vaccinia Virus protein VP39"/>
    <property type="match status" value="1"/>
</dbReference>
<organism evidence="2 3">
    <name type="scientific">Gimesia algae</name>
    <dbReference type="NCBI Taxonomy" id="2527971"/>
    <lineage>
        <taxon>Bacteria</taxon>
        <taxon>Pseudomonadati</taxon>
        <taxon>Planctomycetota</taxon>
        <taxon>Planctomycetia</taxon>
        <taxon>Planctomycetales</taxon>
        <taxon>Planctomycetaceae</taxon>
        <taxon>Gimesia</taxon>
    </lineage>
</organism>
<evidence type="ECO:0000259" key="1">
    <source>
        <dbReference type="Pfam" id="PF13679"/>
    </source>
</evidence>
<protein>
    <recommendedName>
        <fullName evidence="1">Methyltransferase domain-containing protein</fullName>
    </recommendedName>
</protein>
<dbReference type="KEGG" id="gax:Pan161_51390"/>
<dbReference type="InterPro" id="IPR025714">
    <property type="entry name" value="Methyltranfer_dom"/>
</dbReference>
<feature type="domain" description="Methyltransferase" evidence="1">
    <location>
        <begin position="164"/>
        <end position="302"/>
    </location>
</feature>
<dbReference type="Pfam" id="PF13679">
    <property type="entry name" value="Methyltransf_32"/>
    <property type="match status" value="1"/>
</dbReference>
<keyword evidence="3" id="KW-1185">Reference proteome</keyword>
<evidence type="ECO:0000313" key="3">
    <source>
        <dbReference type="Proteomes" id="UP000316855"/>
    </source>
</evidence>
<proteinExistence type="predicted"/>
<dbReference type="CDD" id="cd02440">
    <property type="entry name" value="AdoMet_MTases"/>
    <property type="match status" value="1"/>
</dbReference>
<dbReference type="InterPro" id="IPR029063">
    <property type="entry name" value="SAM-dependent_MTases_sf"/>
</dbReference>
<dbReference type="EMBL" id="CP036343">
    <property type="protein sequence ID" value="QDT93460.1"/>
    <property type="molecule type" value="Genomic_DNA"/>
</dbReference>
<dbReference type="OrthoDB" id="5502211at2"/>
<dbReference type="AlphaFoldDB" id="A0A517VKH8"/>
<sequence>MNPDPSHSELALPDVVMQTLENGDCIQLLLCKPVEKQVSTLKKVTLRPLVIKEKPHYQFALLRGRQEVHENLPREESFQRIMELWLEHFQEGYLFTQKADYHFRKSKQGNVSMKKHAPTKAEQPEIVTHNRTKQYLIPEGVPCDFLEAIGVMTHAGKVKSVQYRKFRQINRYMEFINEIVPSLSGSGELNIVDFGCGKSYLTFATHYLFTEILKRRVNITGLDLKQSVVTHCQQIADDLKCDGLTFNTGDISRFQFGSKKCDLSISLHACDTATDAAIAAAVLADTDVIMAVPCCQHEIYQQISSVPQAGLLKHGILKEKTASLVTDALRALVLEICGYRTQVIEFIETEHTPKNLLIRAVKRQPRLPMREFRELIHQFRSLKDLYGIDTFYLEQALGERFQKLCQKSGHVMTGIDG</sequence>
<evidence type="ECO:0000313" key="2">
    <source>
        <dbReference type="EMBL" id="QDT93460.1"/>
    </source>
</evidence>
<dbReference type="GO" id="GO:0005737">
    <property type="term" value="C:cytoplasm"/>
    <property type="evidence" value="ECO:0007669"/>
    <property type="project" value="TreeGrafter"/>
</dbReference>
<gene>
    <name evidence="2" type="ORF">Pan161_51390</name>
</gene>
<name>A0A517VKH8_9PLAN</name>
<dbReference type="Proteomes" id="UP000316855">
    <property type="component" value="Chromosome"/>
</dbReference>
<reference evidence="2 3" key="1">
    <citation type="submission" date="2019-02" db="EMBL/GenBank/DDBJ databases">
        <title>Deep-cultivation of Planctomycetes and their phenomic and genomic characterization uncovers novel biology.</title>
        <authorList>
            <person name="Wiegand S."/>
            <person name="Jogler M."/>
            <person name="Boedeker C."/>
            <person name="Pinto D."/>
            <person name="Vollmers J."/>
            <person name="Rivas-Marin E."/>
            <person name="Kohn T."/>
            <person name="Peeters S.H."/>
            <person name="Heuer A."/>
            <person name="Rast P."/>
            <person name="Oberbeckmann S."/>
            <person name="Bunk B."/>
            <person name="Jeske O."/>
            <person name="Meyerdierks A."/>
            <person name="Storesund J.E."/>
            <person name="Kallscheuer N."/>
            <person name="Luecker S."/>
            <person name="Lage O.M."/>
            <person name="Pohl T."/>
            <person name="Merkel B.J."/>
            <person name="Hornburger P."/>
            <person name="Mueller R.-W."/>
            <person name="Bruemmer F."/>
            <person name="Labrenz M."/>
            <person name="Spormann A.M."/>
            <person name="Op den Camp H."/>
            <person name="Overmann J."/>
            <person name="Amann R."/>
            <person name="Jetten M.S.M."/>
            <person name="Mascher T."/>
            <person name="Medema M.H."/>
            <person name="Devos D.P."/>
            <person name="Kaster A.-K."/>
            <person name="Ovreas L."/>
            <person name="Rohde M."/>
            <person name="Galperin M.Y."/>
            <person name="Jogler C."/>
        </authorList>
    </citation>
    <scope>NUCLEOTIDE SEQUENCE [LARGE SCALE GENOMIC DNA]</scope>
    <source>
        <strain evidence="2 3">Pan161</strain>
    </source>
</reference>
<dbReference type="PANTHER" id="PTHR13369">
    <property type="match status" value="1"/>
</dbReference>
<dbReference type="RefSeq" id="WP_145231427.1">
    <property type="nucleotide sequence ID" value="NZ_CP036343.1"/>
</dbReference>
<dbReference type="PANTHER" id="PTHR13369:SF3">
    <property type="entry name" value="METHYLTRANSFERASE DOMAIN-CONTAINING PROTEIN"/>
    <property type="match status" value="1"/>
</dbReference>
<accession>A0A517VKH8</accession>